<keyword evidence="2" id="KW-1185">Reference proteome</keyword>
<gene>
    <name evidence="1" type="ordered locus">Aeqsu_1967</name>
</gene>
<dbReference type="OrthoDB" id="1097715at2"/>
<dbReference type="AlphaFoldDB" id="I3YWS2"/>
<dbReference type="InterPro" id="IPR025347">
    <property type="entry name" value="DUF4251"/>
</dbReference>
<reference evidence="1 2" key="1">
    <citation type="submission" date="2012-06" db="EMBL/GenBank/DDBJ databases">
        <title>The complete genome of Aequorivita sublithincola DSM 14238.</title>
        <authorList>
            <consortium name="US DOE Joint Genome Institute (JGI-PGF)"/>
            <person name="Lucas S."/>
            <person name="Copeland A."/>
            <person name="Lapidus A."/>
            <person name="Goodwin L."/>
            <person name="Pitluck S."/>
            <person name="Peters L."/>
            <person name="Munk A.C.C."/>
            <person name="Kyrpides N."/>
            <person name="Mavromatis K."/>
            <person name="Pagani I."/>
            <person name="Ivanova N."/>
            <person name="Ovchinnikova G."/>
            <person name="Zeytun A."/>
            <person name="Detter J.C."/>
            <person name="Han C."/>
            <person name="Land M."/>
            <person name="Hauser L."/>
            <person name="Markowitz V."/>
            <person name="Cheng J.-F."/>
            <person name="Hugenholtz P."/>
            <person name="Woyke T."/>
            <person name="Wu D."/>
            <person name="Tindall B."/>
            <person name="Faehnrich R."/>
            <person name="Brambilla E."/>
            <person name="Klenk H.-P."/>
            <person name="Eisen J.A."/>
        </authorList>
    </citation>
    <scope>NUCLEOTIDE SEQUENCE [LARGE SCALE GENOMIC DNA]</scope>
    <source>
        <strain evidence="2">DSM 14238 / LMG 21431 / ACAM 643 / 9-3</strain>
    </source>
</reference>
<dbReference type="Pfam" id="PF14059">
    <property type="entry name" value="DUF4251"/>
    <property type="match status" value="1"/>
</dbReference>
<protein>
    <recommendedName>
        <fullName evidence="3">DUF4251 domain-containing protein</fullName>
    </recommendedName>
</protein>
<dbReference type="KEGG" id="asl:Aeqsu_1967"/>
<proteinExistence type="predicted"/>
<accession>I3YWS2</accession>
<organism evidence="1 2">
    <name type="scientific">Aequorivita sublithincola (strain DSM 14238 / LMG 21431 / ACAM 643 / 9-3)</name>
    <dbReference type="NCBI Taxonomy" id="746697"/>
    <lineage>
        <taxon>Bacteria</taxon>
        <taxon>Pseudomonadati</taxon>
        <taxon>Bacteroidota</taxon>
        <taxon>Flavobacteriia</taxon>
        <taxon>Flavobacteriales</taxon>
        <taxon>Flavobacteriaceae</taxon>
        <taxon>Aequorivita</taxon>
    </lineage>
</organism>
<dbReference type="STRING" id="746697.Aeqsu_1967"/>
<dbReference type="Gene3D" id="2.40.128.410">
    <property type="match status" value="1"/>
</dbReference>
<sequence>MKTPSFIFAAIFGLALGTVSAQKKNLKEKPALENENSNAIESLLNSQTFEFIATTAYAISETPKSIAGSGYSVTFSPEKIVSNLPYYGRAYSGMTMGRDKGMRFKGKPEDFTVDKKNEYLVNTTVYGENDTYEISLSVNTSGYATLSISSNDRGTITYQGEVKYFSE</sequence>
<dbReference type="RefSeq" id="WP_014782693.1">
    <property type="nucleotide sequence ID" value="NC_018013.1"/>
</dbReference>
<dbReference type="EMBL" id="CP003280">
    <property type="protein sequence ID" value="AFL81440.1"/>
    <property type="molecule type" value="Genomic_DNA"/>
</dbReference>
<dbReference type="PATRIC" id="fig|746697.3.peg.2001"/>
<evidence type="ECO:0000313" key="1">
    <source>
        <dbReference type="EMBL" id="AFL81440.1"/>
    </source>
</evidence>
<name>I3YWS2_AEQSU</name>
<dbReference type="HOGENOM" id="CLU_122390_1_0_10"/>
<evidence type="ECO:0008006" key="3">
    <source>
        <dbReference type="Google" id="ProtNLM"/>
    </source>
</evidence>
<dbReference type="Proteomes" id="UP000006049">
    <property type="component" value="Chromosome"/>
</dbReference>
<evidence type="ECO:0000313" key="2">
    <source>
        <dbReference type="Proteomes" id="UP000006049"/>
    </source>
</evidence>